<organism evidence="4 6">
    <name type="scientific">Xenorhabdus doucetiae</name>
    <dbReference type="NCBI Taxonomy" id="351671"/>
    <lineage>
        <taxon>Bacteria</taxon>
        <taxon>Pseudomonadati</taxon>
        <taxon>Pseudomonadota</taxon>
        <taxon>Gammaproteobacteria</taxon>
        <taxon>Enterobacterales</taxon>
        <taxon>Morganellaceae</taxon>
        <taxon>Xenorhabdus</taxon>
    </lineage>
</organism>
<evidence type="ECO:0000256" key="2">
    <source>
        <dbReference type="ARBA" id="ARBA00022741"/>
    </source>
</evidence>
<dbReference type="EMBL" id="FO704550">
    <property type="protein sequence ID" value="CDG17681.1"/>
    <property type="molecule type" value="Genomic_DNA"/>
</dbReference>
<dbReference type="PANTHER" id="PTHR19375">
    <property type="entry name" value="HEAT SHOCK PROTEIN 70KDA"/>
    <property type="match status" value="1"/>
</dbReference>
<dbReference type="HOGENOM" id="CLU_033976_0_0_6"/>
<dbReference type="NCBIfam" id="NF008673">
    <property type="entry name" value="PRK11678.1"/>
    <property type="match status" value="1"/>
</dbReference>
<dbReference type="InterPro" id="IPR018181">
    <property type="entry name" value="Heat_shock_70_CS"/>
</dbReference>
<keyword evidence="2" id="KW-0547">Nucleotide-binding</keyword>
<proteinExistence type="inferred from homology"/>
<name>A0A068QSS4_9GAMM</name>
<dbReference type="Pfam" id="PF00012">
    <property type="entry name" value="HSP70"/>
    <property type="match status" value="1"/>
</dbReference>
<reference evidence="4 6" key="1">
    <citation type="submission" date="2013-07" db="EMBL/GenBank/DDBJ databases">
        <authorList>
            <person name="Genoscope - CEA"/>
        </authorList>
    </citation>
    <scope>NUCLEOTIDE SEQUENCE [LARGE SCALE GENOMIC DNA]</scope>
    <source>
        <strain evidence="4">FRM16</strain>
        <strain evidence="6">FRM16 / DSM 17909</strain>
    </source>
</reference>
<dbReference type="Proteomes" id="UP000324170">
    <property type="component" value="Unassembled WGS sequence"/>
</dbReference>
<dbReference type="Gene3D" id="3.90.640.10">
    <property type="entry name" value="Actin, Chain A, domain 4"/>
    <property type="match status" value="1"/>
</dbReference>
<evidence type="ECO:0000313" key="6">
    <source>
        <dbReference type="Proteomes" id="UP000032721"/>
    </source>
</evidence>
<gene>
    <name evidence="4" type="primary">yegD</name>
    <name evidence="5" type="ORF">LY16_00969</name>
    <name evidence="4" type="ORF">XDD1_1982</name>
</gene>
<dbReference type="EMBL" id="VNHN01000011">
    <property type="protein sequence ID" value="TYP11612.1"/>
    <property type="molecule type" value="Genomic_DNA"/>
</dbReference>
<dbReference type="SUPFAM" id="SSF53067">
    <property type="entry name" value="Actin-like ATPase domain"/>
    <property type="match status" value="2"/>
</dbReference>
<dbReference type="OrthoDB" id="9807934at2"/>
<dbReference type="STRING" id="351671.XDD1_1982"/>
<dbReference type="RefSeq" id="WP_045970543.1">
    <property type="nucleotide sequence ID" value="NZ_CAWMED010000001.1"/>
</dbReference>
<dbReference type="Gene3D" id="3.30.420.40">
    <property type="match status" value="2"/>
</dbReference>
<protein>
    <submittedName>
        <fullName evidence="4 5">Chaperone protein</fullName>
    </submittedName>
</protein>
<evidence type="ECO:0000256" key="3">
    <source>
        <dbReference type="ARBA" id="ARBA00022840"/>
    </source>
</evidence>
<sequence>MFIGFDYGTSNCAVAEMIGDTPQLIAIENDNFYMPSALAAPSRESVSEHLFRHWNIRPNNQAGEQLLRSAVAANREEGIELLPADIVFGQQALARYLEDPQDIYYVKSPKSFLGAMGLRETQISFFEDLVCAMMANIKQQVEANKQQTVEDVVIGRPINFHGRGGDKSNQQAEGILLNAAKRAGFRHIEFQFEPVAAGLEYEATLTEDKTVLIVDIGGGTTDCSVIQMGPSWRGQFERNDSLLAHTGQRIGGNDLDIHLTFKQLMHPFGLGSKVASGIEMPLTQFWNPIAINDIQAQKEFYSRQNFAALKSLHRDAQEPEKLARLLKVYQDTLGYSLVRSAEEAKIALSEQSEHRVKLNLSSEIIEVNIQRDQMIAAIESTKEKMAKLVSEAVVQSGTQPDVIFMTGGSASSPVLRHTVEQELPGIPLVGGNYFGSVTTGLARWAKICFA</sequence>
<dbReference type="Proteomes" id="UP000032721">
    <property type="component" value="Chromosome"/>
</dbReference>
<dbReference type="GO" id="GO:0005524">
    <property type="term" value="F:ATP binding"/>
    <property type="evidence" value="ECO:0007669"/>
    <property type="project" value="UniProtKB-KW"/>
</dbReference>
<dbReference type="InterPro" id="IPR042054">
    <property type="entry name" value="YegD-like"/>
</dbReference>
<evidence type="ECO:0000313" key="7">
    <source>
        <dbReference type="Proteomes" id="UP000324170"/>
    </source>
</evidence>
<dbReference type="GO" id="GO:0140662">
    <property type="term" value="F:ATP-dependent protein folding chaperone"/>
    <property type="evidence" value="ECO:0007669"/>
    <property type="project" value="InterPro"/>
</dbReference>
<keyword evidence="3" id="KW-0067">ATP-binding</keyword>
<evidence type="ECO:0000256" key="1">
    <source>
        <dbReference type="ARBA" id="ARBA00007381"/>
    </source>
</evidence>
<accession>A0A068QSS4</accession>
<evidence type="ECO:0000313" key="5">
    <source>
        <dbReference type="EMBL" id="TYP11612.1"/>
    </source>
</evidence>
<evidence type="ECO:0000313" key="4">
    <source>
        <dbReference type="EMBL" id="CDG17681.1"/>
    </source>
</evidence>
<dbReference type="KEGG" id="xdo:XDD1_1982"/>
<keyword evidence="7" id="KW-1185">Reference proteome</keyword>
<reference evidence="5 7" key="2">
    <citation type="submission" date="2019-07" db="EMBL/GenBank/DDBJ databases">
        <title>Genomic Encyclopedia of Type Strains, Phase I: the one thousand microbial genomes (KMG-I) project.</title>
        <authorList>
            <person name="Kyrpides N."/>
        </authorList>
    </citation>
    <scope>NUCLEOTIDE SEQUENCE [LARGE SCALE GENOMIC DNA]</scope>
    <source>
        <strain evidence="5 7">DSM 17909</strain>
    </source>
</reference>
<dbReference type="PROSITE" id="PS00329">
    <property type="entry name" value="HSP70_2"/>
    <property type="match status" value="1"/>
</dbReference>
<comment type="similarity">
    <text evidence="1">Belongs to the heat shock protein 70 family.</text>
</comment>
<dbReference type="AlphaFoldDB" id="A0A068QSS4"/>
<dbReference type="CDD" id="cd10231">
    <property type="entry name" value="ASKHA_NBD_HSP70_YegD-like"/>
    <property type="match status" value="1"/>
</dbReference>
<dbReference type="InterPro" id="IPR013126">
    <property type="entry name" value="Hsp_70_fam"/>
</dbReference>
<dbReference type="InterPro" id="IPR043129">
    <property type="entry name" value="ATPase_NBD"/>
</dbReference>